<name>A0A2R6W3D0_MARPO</name>
<dbReference type="Gramene" id="Mp7g18450.1">
    <property type="protein sequence ID" value="Mp7g18450.1.cds1"/>
    <property type="gene ID" value="Mp7g18450"/>
</dbReference>
<accession>A0A2R6W3D0</accession>
<keyword evidence="2" id="KW-1185">Reference proteome</keyword>
<dbReference type="Proteomes" id="UP000244005">
    <property type="component" value="Unassembled WGS sequence"/>
</dbReference>
<dbReference type="AlphaFoldDB" id="A0A2R6W3D0"/>
<reference evidence="2" key="1">
    <citation type="journal article" date="2017" name="Cell">
        <title>Insights into land plant evolution garnered from the Marchantia polymorpha genome.</title>
        <authorList>
            <person name="Bowman J.L."/>
            <person name="Kohchi T."/>
            <person name="Yamato K.T."/>
            <person name="Jenkins J."/>
            <person name="Shu S."/>
            <person name="Ishizaki K."/>
            <person name="Yamaoka S."/>
            <person name="Nishihama R."/>
            <person name="Nakamura Y."/>
            <person name="Berger F."/>
            <person name="Adam C."/>
            <person name="Aki S.S."/>
            <person name="Althoff F."/>
            <person name="Araki T."/>
            <person name="Arteaga-Vazquez M.A."/>
            <person name="Balasubrmanian S."/>
            <person name="Barry K."/>
            <person name="Bauer D."/>
            <person name="Boehm C.R."/>
            <person name="Briginshaw L."/>
            <person name="Caballero-Perez J."/>
            <person name="Catarino B."/>
            <person name="Chen F."/>
            <person name="Chiyoda S."/>
            <person name="Chovatia M."/>
            <person name="Davies K.M."/>
            <person name="Delmans M."/>
            <person name="Demura T."/>
            <person name="Dierschke T."/>
            <person name="Dolan L."/>
            <person name="Dorantes-Acosta A.E."/>
            <person name="Eklund D.M."/>
            <person name="Florent S.N."/>
            <person name="Flores-Sandoval E."/>
            <person name="Fujiyama A."/>
            <person name="Fukuzawa H."/>
            <person name="Galik B."/>
            <person name="Grimanelli D."/>
            <person name="Grimwood J."/>
            <person name="Grossniklaus U."/>
            <person name="Hamada T."/>
            <person name="Haseloff J."/>
            <person name="Hetherington A.J."/>
            <person name="Higo A."/>
            <person name="Hirakawa Y."/>
            <person name="Hundley H.N."/>
            <person name="Ikeda Y."/>
            <person name="Inoue K."/>
            <person name="Inoue S.I."/>
            <person name="Ishida S."/>
            <person name="Jia Q."/>
            <person name="Kakita M."/>
            <person name="Kanazawa T."/>
            <person name="Kawai Y."/>
            <person name="Kawashima T."/>
            <person name="Kennedy M."/>
            <person name="Kinose K."/>
            <person name="Kinoshita T."/>
            <person name="Kohara Y."/>
            <person name="Koide E."/>
            <person name="Komatsu K."/>
            <person name="Kopischke S."/>
            <person name="Kubo M."/>
            <person name="Kyozuka J."/>
            <person name="Lagercrantz U."/>
            <person name="Lin S.S."/>
            <person name="Lindquist E."/>
            <person name="Lipzen A.M."/>
            <person name="Lu C.W."/>
            <person name="De Luna E."/>
            <person name="Martienssen R.A."/>
            <person name="Minamino N."/>
            <person name="Mizutani M."/>
            <person name="Mizutani M."/>
            <person name="Mochizuki N."/>
            <person name="Monte I."/>
            <person name="Mosher R."/>
            <person name="Nagasaki H."/>
            <person name="Nakagami H."/>
            <person name="Naramoto S."/>
            <person name="Nishitani K."/>
            <person name="Ohtani M."/>
            <person name="Okamoto T."/>
            <person name="Okumura M."/>
            <person name="Phillips J."/>
            <person name="Pollak B."/>
            <person name="Reinders A."/>
            <person name="Rovekamp M."/>
            <person name="Sano R."/>
            <person name="Sawa S."/>
            <person name="Schmid M.W."/>
            <person name="Shirakawa M."/>
            <person name="Solano R."/>
            <person name="Spunde A."/>
            <person name="Suetsugu N."/>
            <person name="Sugano S."/>
            <person name="Sugiyama A."/>
            <person name="Sun R."/>
            <person name="Suzuki Y."/>
            <person name="Takenaka M."/>
            <person name="Takezawa D."/>
            <person name="Tomogane H."/>
            <person name="Tsuzuki M."/>
            <person name="Ueda T."/>
            <person name="Umeda M."/>
            <person name="Ward J.M."/>
            <person name="Watanabe Y."/>
            <person name="Yazaki K."/>
            <person name="Yokoyama R."/>
            <person name="Yoshitake Y."/>
            <person name="Yotsui I."/>
            <person name="Zachgo S."/>
            <person name="Schmutz J."/>
        </authorList>
    </citation>
    <scope>NUCLEOTIDE SEQUENCE [LARGE SCALE GENOMIC DNA]</scope>
    <source>
        <strain evidence="2">Tak-1</strain>
    </source>
</reference>
<gene>
    <name evidence="1" type="ORF">MARPO_0165s0005</name>
</gene>
<organism evidence="1 2">
    <name type="scientific">Marchantia polymorpha</name>
    <name type="common">Common liverwort</name>
    <name type="synonym">Marchantia aquatica</name>
    <dbReference type="NCBI Taxonomy" id="3197"/>
    <lineage>
        <taxon>Eukaryota</taxon>
        <taxon>Viridiplantae</taxon>
        <taxon>Streptophyta</taxon>
        <taxon>Embryophyta</taxon>
        <taxon>Marchantiophyta</taxon>
        <taxon>Marchantiopsida</taxon>
        <taxon>Marchantiidae</taxon>
        <taxon>Marchantiales</taxon>
        <taxon>Marchantiaceae</taxon>
        <taxon>Marchantia</taxon>
    </lineage>
</organism>
<evidence type="ECO:0000313" key="1">
    <source>
        <dbReference type="EMBL" id="PTQ28375.1"/>
    </source>
</evidence>
<sequence length="76" mass="8643">MTKARKVCSYNCSVQRVGLRLKTYDNQPVYIDFVTVEVGRRLESSFHAVLAQVCHMCSCNCRIVITIVRNAICMSL</sequence>
<evidence type="ECO:0000313" key="2">
    <source>
        <dbReference type="Proteomes" id="UP000244005"/>
    </source>
</evidence>
<proteinExistence type="predicted"/>
<dbReference type="EMBL" id="KZ772835">
    <property type="protein sequence ID" value="PTQ28375.1"/>
    <property type="molecule type" value="Genomic_DNA"/>
</dbReference>
<protein>
    <submittedName>
        <fullName evidence="1">Uncharacterized protein</fullName>
    </submittedName>
</protein>